<dbReference type="Pfam" id="PF14833">
    <property type="entry name" value="NAD_binding_11"/>
    <property type="match status" value="1"/>
</dbReference>
<name>A0ABW2F3J9_9BACL</name>
<keyword evidence="2 6" id="KW-0560">Oxidoreductase</keyword>
<evidence type="ECO:0000313" key="7">
    <source>
        <dbReference type="Proteomes" id="UP001596378"/>
    </source>
</evidence>
<organism evidence="6 7">
    <name type="scientific">Cohnella cellulosilytica</name>
    <dbReference type="NCBI Taxonomy" id="986710"/>
    <lineage>
        <taxon>Bacteria</taxon>
        <taxon>Bacillati</taxon>
        <taxon>Bacillota</taxon>
        <taxon>Bacilli</taxon>
        <taxon>Bacillales</taxon>
        <taxon>Paenibacillaceae</taxon>
        <taxon>Cohnella</taxon>
    </lineage>
</organism>
<dbReference type="EC" id="1.1.-.-" evidence="6"/>
<keyword evidence="3" id="KW-0520">NAD</keyword>
<dbReference type="RefSeq" id="WP_378048150.1">
    <property type="nucleotide sequence ID" value="NZ_JBHMDN010000016.1"/>
</dbReference>
<evidence type="ECO:0000256" key="1">
    <source>
        <dbReference type="ARBA" id="ARBA00009080"/>
    </source>
</evidence>
<dbReference type="InterPro" id="IPR008927">
    <property type="entry name" value="6-PGluconate_DH-like_C_sf"/>
</dbReference>
<protein>
    <submittedName>
        <fullName evidence="6">NAD(P)-dependent oxidoreductase</fullName>
        <ecNumber evidence="6">1.1.-.-</ecNumber>
    </submittedName>
</protein>
<dbReference type="InterPro" id="IPR015815">
    <property type="entry name" value="HIBADH-related"/>
</dbReference>
<dbReference type="InterPro" id="IPR002204">
    <property type="entry name" value="3-OH-isobutyrate_DH-rel_CS"/>
</dbReference>
<dbReference type="PROSITE" id="PS00895">
    <property type="entry name" value="3_HYDROXYISOBUT_DH"/>
    <property type="match status" value="1"/>
</dbReference>
<feature type="domain" description="6-phosphogluconate dehydrogenase NADP-binding" evidence="4">
    <location>
        <begin position="7"/>
        <end position="165"/>
    </location>
</feature>
<gene>
    <name evidence="6" type="ORF">ACFQMJ_04240</name>
</gene>
<dbReference type="InterPro" id="IPR006115">
    <property type="entry name" value="6PGDH_NADP-bd"/>
</dbReference>
<reference evidence="7" key="1">
    <citation type="journal article" date="2019" name="Int. J. Syst. Evol. Microbiol.">
        <title>The Global Catalogue of Microorganisms (GCM) 10K type strain sequencing project: providing services to taxonomists for standard genome sequencing and annotation.</title>
        <authorList>
            <consortium name="The Broad Institute Genomics Platform"/>
            <consortium name="The Broad Institute Genome Sequencing Center for Infectious Disease"/>
            <person name="Wu L."/>
            <person name="Ma J."/>
        </authorList>
    </citation>
    <scope>NUCLEOTIDE SEQUENCE [LARGE SCALE GENOMIC DNA]</scope>
    <source>
        <strain evidence="7">KCTC 12907</strain>
    </source>
</reference>
<evidence type="ECO:0000313" key="6">
    <source>
        <dbReference type="EMBL" id="MFC7147740.1"/>
    </source>
</evidence>
<dbReference type="PANTHER" id="PTHR43060:SF15">
    <property type="entry name" value="3-HYDROXYISOBUTYRATE DEHYDROGENASE-LIKE 1, MITOCHONDRIAL-RELATED"/>
    <property type="match status" value="1"/>
</dbReference>
<dbReference type="Proteomes" id="UP001596378">
    <property type="component" value="Unassembled WGS sequence"/>
</dbReference>
<dbReference type="GO" id="GO:0016491">
    <property type="term" value="F:oxidoreductase activity"/>
    <property type="evidence" value="ECO:0007669"/>
    <property type="project" value="UniProtKB-KW"/>
</dbReference>
<evidence type="ECO:0000256" key="3">
    <source>
        <dbReference type="ARBA" id="ARBA00023027"/>
    </source>
</evidence>
<proteinExistence type="inferred from homology"/>
<dbReference type="PIRSF" id="PIRSF000103">
    <property type="entry name" value="HIBADH"/>
    <property type="match status" value="1"/>
</dbReference>
<dbReference type="InterPro" id="IPR013328">
    <property type="entry name" value="6PGD_dom2"/>
</dbReference>
<dbReference type="InterPro" id="IPR029154">
    <property type="entry name" value="HIBADH-like_NADP-bd"/>
</dbReference>
<dbReference type="Gene3D" id="1.10.1040.10">
    <property type="entry name" value="N-(1-d-carboxylethyl)-l-norvaline Dehydrogenase, domain 2"/>
    <property type="match status" value="1"/>
</dbReference>
<sequence length="292" mass="30458">MTTKQVLGFIGLGAMGLPMAERLSENGFRIHTTVHSNGAPAEALAAKGAVIHPTAADVFANCAWVVTILPADEQIEEVVLSENVLRHVHEKTVLLEMTSGSPKAIRKVAETFAAKGGRVLDAPVSGGTIGAANGTLTVMAGGEQALIGFLKPVLRQIAAKVIHTGEIGSGKAVKAINQMLAAVHMTAASEAIALADKLGIDRAVLRQVVGGSSGNSWIFANKSDAVYDRAFEPGFKLRLMKKDVDIALDAAGKLPLPLAASARELFESALAEDGELDFAAISKHIGVKTKRA</sequence>
<comment type="caution">
    <text evidence="6">The sequence shown here is derived from an EMBL/GenBank/DDBJ whole genome shotgun (WGS) entry which is preliminary data.</text>
</comment>
<dbReference type="SUPFAM" id="SSF51735">
    <property type="entry name" value="NAD(P)-binding Rossmann-fold domains"/>
    <property type="match status" value="1"/>
</dbReference>
<keyword evidence="7" id="KW-1185">Reference proteome</keyword>
<dbReference type="Gene3D" id="3.40.50.720">
    <property type="entry name" value="NAD(P)-binding Rossmann-like Domain"/>
    <property type="match status" value="1"/>
</dbReference>
<feature type="domain" description="3-hydroxyisobutyrate dehydrogenase-like NAD-binding" evidence="5">
    <location>
        <begin position="168"/>
        <end position="283"/>
    </location>
</feature>
<dbReference type="SUPFAM" id="SSF48179">
    <property type="entry name" value="6-phosphogluconate dehydrogenase C-terminal domain-like"/>
    <property type="match status" value="1"/>
</dbReference>
<evidence type="ECO:0000256" key="2">
    <source>
        <dbReference type="ARBA" id="ARBA00023002"/>
    </source>
</evidence>
<dbReference type="PANTHER" id="PTHR43060">
    <property type="entry name" value="3-HYDROXYISOBUTYRATE DEHYDROGENASE-LIKE 1, MITOCHONDRIAL-RELATED"/>
    <property type="match status" value="1"/>
</dbReference>
<dbReference type="EMBL" id="JBHTAI010000002">
    <property type="protein sequence ID" value="MFC7147740.1"/>
    <property type="molecule type" value="Genomic_DNA"/>
</dbReference>
<evidence type="ECO:0000259" key="4">
    <source>
        <dbReference type="Pfam" id="PF03446"/>
    </source>
</evidence>
<comment type="similarity">
    <text evidence="1">Belongs to the HIBADH-related family.</text>
</comment>
<accession>A0ABW2F3J9</accession>
<evidence type="ECO:0000259" key="5">
    <source>
        <dbReference type="Pfam" id="PF14833"/>
    </source>
</evidence>
<dbReference type="InterPro" id="IPR036291">
    <property type="entry name" value="NAD(P)-bd_dom_sf"/>
</dbReference>
<dbReference type="Pfam" id="PF03446">
    <property type="entry name" value="NAD_binding_2"/>
    <property type="match status" value="1"/>
</dbReference>